<feature type="compositionally biased region" description="Low complexity" evidence="1">
    <location>
        <begin position="58"/>
        <end position="77"/>
    </location>
</feature>
<gene>
    <name evidence="3" type="ORF">H4W31_001683</name>
</gene>
<feature type="transmembrane region" description="Helical" evidence="2">
    <location>
        <begin position="125"/>
        <end position="149"/>
    </location>
</feature>
<feature type="compositionally biased region" description="Pro residues" evidence="1">
    <location>
        <begin position="7"/>
        <end position="17"/>
    </location>
</feature>
<accession>A0A927QVR7</accession>
<reference evidence="3" key="1">
    <citation type="submission" date="2020-10" db="EMBL/GenBank/DDBJ databases">
        <title>Sequencing the genomes of 1000 actinobacteria strains.</title>
        <authorList>
            <person name="Klenk H.-P."/>
        </authorList>
    </citation>
    <scope>NUCLEOTIDE SEQUENCE</scope>
    <source>
        <strain evidence="3">DSM 46832</strain>
    </source>
</reference>
<evidence type="ECO:0008006" key="5">
    <source>
        <dbReference type="Google" id="ProtNLM"/>
    </source>
</evidence>
<evidence type="ECO:0000256" key="1">
    <source>
        <dbReference type="SAM" id="MobiDB-lite"/>
    </source>
</evidence>
<evidence type="ECO:0000256" key="2">
    <source>
        <dbReference type="SAM" id="Phobius"/>
    </source>
</evidence>
<evidence type="ECO:0000313" key="4">
    <source>
        <dbReference type="Proteomes" id="UP000649753"/>
    </source>
</evidence>
<feature type="compositionally biased region" description="Gly residues" evidence="1">
    <location>
        <begin position="44"/>
        <end position="53"/>
    </location>
</feature>
<sequence length="268" mass="27286">MANYGPPGGPYPGPGSEPWPDRNRQADDEYGQPADPWGEHDQPGGHGQWGGGQPSAPPAGSGSPVGYPADPAAPHHPGGSIPFAAPPAGWTPPVGSDPVWAPPAGDPNWSTSAPEPPPKGRGGRVFVGVVVALALLVVGGAAIGVYLFGPDQPTPAAEPTSGPTAGPADPPTAATQPVPTSAAPNPSTDARFVKAGQCVANEGTEAAPKLAITICAPQTFEVLARYNGATTGATDAKAKCAKVQNYTNFYFFNSELDELDFVLCLRKR</sequence>
<feature type="compositionally biased region" description="Low complexity" evidence="1">
    <location>
        <begin position="159"/>
        <end position="184"/>
    </location>
</feature>
<feature type="region of interest" description="Disordered" evidence="1">
    <location>
        <begin position="1"/>
        <end position="119"/>
    </location>
</feature>
<feature type="region of interest" description="Disordered" evidence="1">
    <location>
        <begin position="154"/>
        <end position="187"/>
    </location>
</feature>
<keyword evidence="2" id="KW-0472">Membrane</keyword>
<dbReference type="Proteomes" id="UP000649753">
    <property type="component" value="Unassembled WGS sequence"/>
</dbReference>
<organism evidence="3 4">
    <name type="scientific">Plantactinospora soyae</name>
    <dbReference type="NCBI Taxonomy" id="1544732"/>
    <lineage>
        <taxon>Bacteria</taxon>
        <taxon>Bacillati</taxon>
        <taxon>Actinomycetota</taxon>
        <taxon>Actinomycetes</taxon>
        <taxon>Micromonosporales</taxon>
        <taxon>Micromonosporaceae</taxon>
        <taxon>Plantactinospora</taxon>
    </lineage>
</organism>
<keyword evidence="2" id="KW-1133">Transmembrane helix</keyword>
<protein>
    <recommendedName>
        <fullName evidence="5">Flagellar basal body protein FliL</fullName>
    </recommendedName>
</protein>
<keyword evidence="4" id="KW-1185">Reference proteome</keyword>
<dbReference type="AlphaFoldDB" id="A0A927QVR7"/>
<comment type="caution">
    <text evidence="3">The sequence shown here is derived from an EMBL/GenBank/DDBJ whole genome shotgun (WGS) entry which is preliminary data.</text>
</comment>
<evidence type="ECO:0000313" key="3">
    <source>
        <dbReference type="EMBL" id="MBE1486045.1"/>
    </source>
</evidence>
<dbReference type="RefSeq" id="WP_225945442.1">
    <property type="nucleotide sequence ID" value="NZ_JADBEB010000001.1"/>
</dbReference>
<keyword evidence="2" id="KW-0812">Transmembrane</keyword>
<dbReference type="EMBL" id="JADBEB010000001">
    <property type="protein sequence ID" value="MBE1486045.1"/>
    <property type="molecule type" value="Genomic_DNA"/>
</dbReference>
<name>A0A927QVR7_9ACTN</name>
<proteinExistence type="predicted"/>